<dbReference type="Proteomes" id="UP000005496">
    <property type="component" value="Unassembled WGS sequence"/>
</dbReference>
<evidence type="ECO:0000256" key="2">
    <source>
        <dbReference type="ARBA" id="ARBA00022840"/>
    </source>
</evidence>
<evidence type="ECO:0000259" key="3">
    <source>
        <dbReference type="Pfam" id="PF02568"/>
    </source>
</evidence>
<evidence type="ECO:0000256" key="1">
    <source>
        <dbReference type="ARBA" id="ARBA00022741"/>
    </source>
</evidence>
<sequence>MTHKEIDQYHALALFSGGLDSILSIKTIQEQGLKVLGLHFCSPFFGNPQKLEHWEKVYGLDLLALDVSREYVQMLCSGPEFGLGKLLNPCIDCKIFMLQKTRDLLDKYGAEFVISGEVLGQRPMSQRRDALFVILKEAGLKDLLLRPLSARHLPPTRAEREGLVDRGQLQAISGRGRKEQMALARKYNITEIPTPAGGCRLTDQESCKRYLPLLQHHRPGPEDFVLANQGRQFWCESYWMTIGRDKQDNERIQEMVRDDDYMFWLKMHPGPTGLGRNITGSPWPGKVLQSAAALVGHYSPRARKCLRKVDVTVQHKGEQTELSVWPGPDLEGLSWAEPVWDQDAARGLFAV</sequence>
<evidence type="ECO:0000313" key="5">
    <source>
        <dbReference type="EMBL" id="EFI33946.1"/>
    </source>
</evidence>
<name>D6STD0_9BACT</name>
<dbReference type="GO" id="GO:0004810">
    <property type="term" value="F:CCA tRNA nucleotidyltransferase activity"/>
    <property type="evidence" value="ECO:0007669"/>
    <property type="project" value="InterPro"/>
</dbReference>
<dbReference type="eggNOG" id="COG1293">
    <property type="taxonomic scope" value="Bacteria"/>
</dbReference>
<accession>D6STD0</accession>
<dbReference type="InterPro" id="IPR059101">
    <property type="entry name" value="NFACT-R_2"/>
</dbReference>
<keyword evidence="1" id="KW-0547">Nucleotide-binding</keyword>
<feature type="domain" description="Thil AANH" evidence="3">
    <location>
        <begin position="10"/>
        <end position="148"/>
    </location>
</feature>
<dbReference type="GO" id="GO:0005524">
    <property type="term" value="F:ATP binding"/>
    <property type="evidence" value="ECO:0007669"/>
    <property type="project" value="UniProtKB-KW"/>
</dbReference>
<gene>
    <name evidence="5" type="ORF">Dthio_PD1285</name>
</gene>
<proteinExistence type="predicted"/>
<dbReference type="InterPro" id="IPR020536">
    <property type="entry name" value="ThiI_AANH"/>
</dbReference>
<comment type="caution">
    <text evidence="5">The sequence shown here is derived from an EMBL/GenBank/DDBJ whole genome shotgun (WGS) entry which is preliminary data.</text>
</comment>
<keyword evidence="2" id="KW-0067">ATP-binding</keyword>
<dbReference type="PANTHER" id="PTHR11933:SF6">
    <property type="entry name" value="THIL AANH DOMAIN-CONTAINING PROTEIN"/>
    <property type="match status" value="1"/>
</dbReference>
<feature type="domain" description="NFACT protein RNA binding" evidence="4">
    <location>
        <begin position="230"/>
        <end position="327"/>
    </location>
</feature>
<reference evidence="5" key="1">
    <citation type="submission" date="2010-05" db="EMBL/GenBank/DDBJ databases">
        <title>The draft genome of Desulfonatronospira thiodismutans ASO3-1.</title>
        <authorList>
            <consortium name="US DOE Joint Genome Institute (JGI-PGF)"/>
            <person name="Lucas S."/>
            <person name="Copeland A."/>
            <person name="Lapidus A."/>
            <person name="Cheng J.-F."/>
            <person name="Bruce D."/>
            <person name="Goodwin L."/>
            <person name="Pitluck S."/>
            <person name="Chertkov O."/>
            <person name="Brettin T."/>
            <person name="Detter J.C."/>
            <person name="Han C."/>
            <person name="Land M.L."/>
            <person name="Hauser L."/>
            <person name="Kyrpides N."/>
            <person name="Mikhailova N."/>
            <person name="Muyzer G."/>
            <person name="Woyke T."/>
        </authorList>
    </citation>
    <scope>NUCLEOTIDE SEQUENCE [LARGE SCALE GENOMIC DNA]</scope>
    <source>
        <strain evidence="5">ASO3-1</strain>
    </source>
</reference>
<dbReference type="InterPro" id="IPR014729">
    <property type="entry name" value="Rossmann-like_a/b/a_fold"/>
</dbReference>
<dbReference type="Gene3D" id="3.40.50.620">
    <property type="entry name" value="HUPs"/>
    <property type="match status" value="1"/>
</dbReference>
<dbReference type="EMBL" id="ACJN02000003">
    <property type="protein sequence ID" value="EFI33946.1"/>
    <property type="molecule type" value="Genomic_DNA"/>
</dbReference>
<organism evidence="5 6">
    <name type="scientific">Desulfonatronospira thiodismutans ASO3-1</name>
    <dbReference type="NCBI Taxonomy" id="555779"/>
    <lineage>
        <taxon>Bacteria</taxon>
        <taxon>Pseudomonadati</taxon>
        <taxon>Thermodesulfobacteriota</taxon>
        <taxon>Desulfovibrionia</taxon>
        <taxon>Desulfovibrionales</taxon>
        <taxon>Desulfonatronovibrionaceae</taxon>
        <taxon>Desulfonatronospira</taxon>
    </lineage>
</organism>
<evidence type="ECO:0000313" key="6">
    <source>
        <dbReference type="Proteomes" id="UP000005496"/>
    </source>
</evidence>
<protein>
    <submittedName>
        <fullName evidence="5">Uncharacterized protein</fullName>
    </submittedName>
</protein>
<dbReference type="AlphaFoldDB" id="D6STD0"/>
<evidence type="ECO:0000259" key="4">
    <source>
        <dbReference type="Pfam" id="PF18297"/>
    </source>
</evidence>
<dbReference type="eggNOG" id="COG0301">
    <property type="taxonomic scope" value="Bacteria"/>
</dbReference>
<dbReference type="PANTHER" id="PTHR11933">
    <property type="entry name" value="TRNA 5-METHYLAMINOMETHYL-2-THIOURIDYLATE -METHYLTRANSFERASE"/>
    <property type="match status" value="1"/>
</dbReference>
<dbReference type="Pfam" id="PF02568">
    <property type="entry name" value="ThiI"/>
    <property type="match status" value="1"/>
</dbReference>
<dbReference type="Pfam" id="PF18297">
    <property type="entry name" value="NFACT-R_2"/>
    <property type="match status" value="1"/>
</dbReference>
<keyword evidence="6" id="KW-1185">Reference proteome</keyword>
<dbReference type="SUPFAM" id="SSF52402">
    <property type="entry name" value="Adenine nucleotide alpha hydrolases-like"/>
    <property type="match status" value="1"/>
</dbReference>